<dbReference type="Proteomes" id="UP001595960">
    <property type="component" value="Unassembled WGS sequence"/>
</dbReference>
<keyword evidence="3" id="KW-1185">Reference proteome</keyword>
<protein>
    <submittedName>
        <fullName evidence="2">Lactonase family protein</fullName>
    </submittedName>
</protein>
<accession>A0ABV9R2V4</accession>
<dbReference type="PANTHER" id="PTHR30344:SF1">
    <property type="entry name" value="6-PHOSPHOGLUCONOLACTONASE"/>
    <property type="match status" value="1"/>
</dbReference>
<dbReference type="InterPro" id="IPR019405">
    <property type="entry name" value="Lactonase_7-beta_prop"/>
</dbReference>
<reference evidence="3" key="1">
    <citation type="journal article" date="2019" name="Int. J. Syst. Evol. Microbiol.">
        <title>The Global Catalogue of Microorganisms (GCM) 10K type strain sequencing project: providing services to taxonomists for standard genome sequencing and annotation.</title>
        <authorList>
            <consortium name="The Broad Institute Genomics Platform"/>
            <consortium name="The Broad Institute Genome Sequencing Center for Infectious Disease"/>
            <person name="Wu L."/>
            <person name="Ma J."/>
        </authorList>
    </citation>
    <scope>NUCLEOTIDE SEQUENCE [LARGE SCALE GENOMIC DNA]</scope>
    <source>
        <strain evidence="3">CGMCC 1.12192</strain>
    </source>
</reference>
<evidence type="ECO:0000313" key="3">
    <source>
        <dbReference type="Proteomes" id="UP001595960"/>
    </source>
</evidence>
<gene>
    <name evidence="2" type="ORF">ACFPER_06610</name>
</gene>
<sequence length="348" mass="35533">MTAQARRFALGSYTPDGPAPSLHLAERSASGEWRVVASAVASNPSFVARSGDLLFAVLEESSGSVASFRVDGGPDGAGATLVPVAVVQHGEADPCHVVVDAASGVLLVANYSGGSVTAVPFDSSGGLGRPVTLPLPPRTGPVADRQDAPHAHQVVPTPWGTHLVSDLGGDAIHELVVERATDAAGPTLRIARTIDLAPGTGPRHLLVQAGVLHVIGELDGRLHTFELDAATARAAGTEAAVVAPPSGGRDDIVQPSHLDASPSGRLLTALVRGRDTVSVFEAVDPAAPHLAGEHAIGAAWPRHHAHLDDRTLVVAAERGGALVEVDLVTGAARRVLELTAPACVLPLD</sequence>
<evidence type="ECO:0000256" key="1">
    <source>
        <dbReference type="ARBA" id="ARBA00005564"/>
    </source>
</evidence>
<proteinExistence type="inferred from homology"/>
<comment type="similarity">
    <text evidence="1">Belongs to the cycloisomerase 2 family.</text>
</comment>
<dbReference type="InterPro" id="IPR050282">
    <property type="entry name" value="Cycloisomerase_2"/>
</dbReference>
<dbReference type="Pfam" id="PF10282">
    <property type="entry name" value="Lactonase"/>
    <property type="match status" value="1"/>
</dbReference>
<name>A0ABV9R2V4_9MICO</name>
<organism evidence="2 3">
    <name type="scientific">Agromyces aurantiacus</name>
    <dbReference type="NCBI Taxonomy" id="165814"/>
    <lineage>
        <taxon>Bacteria</taxon>
        <taxon>Bacillati</taxon>
        <taxon>Actinomycetota</taxon>
        <taxon>Actinomycetes</taxon>
        <taxon>Micrococcales</taxon>
        <taxon>Microbacteriaceae</taxon>
        <taxon>Agromyces</taxon>
    </lineage>
</organism>
<dbReference type="InterPro" id="IPR015943">
    <property type="entry name" value="WD40/YVTN_repeat-like_dom_sf"/>
</dbReference>
<dbReference type="RefSeq" id="WP_204391552.1">
    <property type="nucleotide sequence ID" value="NZ_JAFBBW010000001.1"/>
</dbReference>
<dbReference type="EMBL" id="JBHSJC010000001">
    <property type="protein sequence ID" value="MFC4828453.1"/>
    <property type="molecule type" value="Genomic_DNA"/>
</dbReference>
<dbReference type="Gene3D" id="2.130.10.10">
    <property type="entry name" value="YVTN repeat-like/Quinoprotein amine dehydrogenase"/>
    <property type="match status" value="1"/>
</dbReference>
<dbReference type="SUPFAM" id="SSF63825">
    <property type="entry name" value="YWTD domain"/>
    <property type="match status" value="1"/>
</dbReference>
<dbReference type="PANTHER" id="PTHR30344">
    <property type="entry name" value="6-PHOSPHOGLUCONOLACTONASE-RELATED"/>
    <property type="match status" value="1"/>
</dbReference>
<comment type="caution">
    <text evidence="2">The sequence shown here is derived from an EMBL/GenBank/DDBJ whole genome shotgun (WGS) entry which is preliminary data.</text>
</comment>
<evidence type="ECO:0000313" key="2">
    <source>
        <dbReference type="EMBL" id="MFC4828453.1"/>
    </source>
</evidence>